<proteinExistence type="predicted"/>
<protein>
    <submittedName>
        <fullName evidence="3">Uncharacterized protein</fullName>
    </submittedName>
</protein>
<evidence type="ECO:0000256" key="1">
    <source>
        <dbReference type="SAM" id="MobiDB-lite"/>
    </source>
</evidence>
<sequence length="178" mass="20050">MSKNKKIISKKQKMVDFEKEVMSKVTSGQITMKPKWYFVLGSVFSIGGLAALSVASVFLVNIIMFSLRKHGPMGQWRLEAMLESFPLWIPILAILGISLGVWLLKKYDFSYKKNFLVITAGFIASIIIAGFVIDQLGLNDVWSRRGMMRKFYQGIENQGNDIPNGPRKGNTPNGRSKK</sequence>
<feature type="transmembrane region" description="Helical" evidence="2">
    <location>
        <begin position="36"/>
        <end position="65"/>
    </location>
</feature>
<dbReference type="STRING" id="1802479.A2Y68_01350"/>
<name>A0A1F7X4Q2_9BACT</name>
<dbReference type="AlphaFoldDB" id="A0A1F7X4Q2"/>
<comment type="caution">
    <text evidence="3">The sequence shown here is derived from an EMBL/GenBank/DDBJ whole genome shotgun (WGS) entry which is preliminary data.</text>
</comment>
<keyword evidence="2" id="KW-0812">Transmembrane</keyword>
<dbReference type="EMBL" id="MGFR01000001">
    <property type="protein sequence ID" value="OGM10074.1"/>
    <property type="molecule type" value="Genomic_DNA"/>
</dbReference>
<feature type="transmembrane region" description="Helical" evidence="2">
    <location>
        <begin position="85"/>
        <end position="103"/>
    </location>
</feature>
<gene>
    <name evidence="3" type="ORF">A2Y68_01350</name>
</gene>
<feature type="region of interest" description="Disordered" evidence="1">
    <location>
        <begin position="157"/>
        <end position="178"/>
    </location>
</feature>
<accession>A0A1F7X4Q2</accession>
<feature type="transmembrane region" description="Helical" evidence="2">
    <location>
        <begin position="115"/>
        <end position="133"/>
    </location>
</feature>
<evidence type="ECO:0000313" key="3">
    <source>
        <dbReference type="EMBL" id="OGM10074.1"/>
    </source>
</evidence>
<evidence type="ECO:0000313" key="4">
    <source>
        <dbReference type="Proteomes" id="UP000176778"/>
    </source>
</evidence>
<keyword evidence="2" id="KW-1133">Transmembrane helix</keyword>
<organism evidence="3 4">
    <name type="scientific">Candidatus Woesebacteria bacterium RBG_13_46_13</name>
    <dbReference type="NCBI Taxonomy" id="1802479"/>
    <lineage>
        <taxon>Bacteria</taxon>
        <taxon>Candidatus Woeseibacteriota</taxon>
    </lineage>
</organism>
<evidence type="ECO:0000256" key="2">
    <source>
        <dbReference type="SAM" id="Phobius"/>
    </source>
</evidence>
<reference evidence="3 4" key="1">
    <citation type="journal article" date="2016" name="Nat. Commun.">
        <title>Thousands of microbial genomes shed light on interconnected biogeochemical processes in an aquifer system.</title>
        <authorList>
            <person name="Anantharaman K."/>
            <person name="Brown C.T."/>
            <person name="Hug L.A."/>
            <person name="Sharon I."/>
            <person name="Castelle C.J."/>
            <person name="Probst A.J."/>
            <person name="Thomas B.C."/>
            <person name="Singh A."/>
            <person name="Wilkins M.J."/>
            <person name="Karaoz U."/>
            <person name="Brodie E.L."/>
            <person name="Williams K.H."/>
            <person name="Hubbard S.S."/>
            <person name="Banfield J.F."/>
        </authorList>
    </citation>
    <scope>NUCLEOTIDE SEQUENCE [LARGE SCALE GENOMIC DNA]</scope>
</reference>
<dbReference type="Proteomes" id="UP000176778">
    <property type="component" value="Unassembled WGS sequence"/>
</dbReference>
<keyword evidence="2" id="KW-0472">Membrane</keyword>